<reference evidence="2" key="1">
    <citation type="submission" date="2021-01" db="EMBL/GenBank/DDBJ databases">
        <title>Adiantum capillus-veneris genome.</title>
        <authorList>
            <person name="Fang Y."/>
            <person name="Liao Q."/>
        </authorList>
    </citation>
    <scope>NUCLEOTIDE SEQUENCE</scope>
    <source>
        <strain evidence="2">H3</strain>
        <tissue evidence="2">Leaf</tissue>
    </source>
</reference>
<dbReference type="AlphaFoldDB" id="A0A9D4UWM2"/>
<protein>
    <submittedName>
        <fullName evidence="2">Uncharacterized protein</fullName>
    </submittedName>
</protein>
<feature type="region of interest" description="Disordered" evidence="1">
    <location>
        <begin position="138"/>
        <end position="173"/>
    </location>
</feature>
<organism evidence="2 3">
    <name type="scientific">Adiantum capillus-veneris</name>
    <name type="common">Maidenhair fern</name>
    <dbReference type="NCBI Taxonomy" id="13818"/>
    <lineage>
        <taxon>Eukaryota</taxon>
        <taxon>Viridiplantae</taxon>
        <taxon>Streptophyta</taxon>
        <taxon>Embryophyta</taxon>
        <taxon>Tracheophyta</taxon>
        <taxon>Polypodiopsida</taxon>
        <taxon>Polypodiidae</taxon>
        <taxon>Polypodiales</taxon>
        <taxon>Pteridineae</taxon>
        <taxon>Pteridaceae</taxon>
        <taxon>Vittarioideae</taxon>
        <taxon>Adiantum</taxon>
    </lineage>
</organism>
<dbReference type="EMBL" id="JABFUD020000010">
    <property type="protein sequence ID" value="KAI5074883.1"/>
    <property type="molecule type" value="Genomic_DNA"/>
</dbReference>
<sequence length="217" mass="25257">MDMATSRFFTGAQHEDLVAWYRLVEYEFSQLELYDDELQADYAWQGLLYDACYLYSMLFEEEQWSWKSMKRVFFLAFYDPPMLFCTIENGSQLIESWRELQALYWEILETSASQICLPHEGFGFDMHSEMVTIDSEGYESTEETSACSDSGESVDDELNSIESTSDLSSNGDDMEVMHEEANGLSVVKYMYEDALEKLNHSKRESKDLSLMRNVCNQ</sequence>
<accession>A0A9D4UWM2</accession>
<proteinExistence type="predicted"/>
<dbReference type="OrthoDB" id="1957263at2759"/>
<evidence type="ECO:0000313" key="2">
    <source>
        <dbReference type="EMBL" id="KAI5074883.1"/>
    </source>
</evidence>
<comment type="caution">
    <text evidence="2">The sequence shown here is derived from an EMBL/GenBank/DDBJ whole genome shotgun (WGS) entry which is preliminary data.</text>
</comment>
<evidence type="ECO:0000313" key="3">
    <source>
        <dbReference type="Proteomes" id="UP000886520"/>
    </source>
</evidence>
<feature type="compositionally biased region" description="Polar residues" evidence="1">
    <location>
        <begin position="160"/>
        <end position="171"/>
    </location>
</feature>
<gene>
    <name evidence="2" type="ORF">GOP47_0010844</name>
</gene>
<keyword evidence="3" id="KW-1185">Reference proteome</keyword>
<dbReference type="Proteomes" id="UP000886520">
    <property type="component" value="Chromosome 10"/>
</dbReference>
<name>A0A9D4UWM2_ADICA</name>
<evidence type="ECO:0000256" key="1">
    <source>
        <dbReference type="SAM" id="MobiDB-lite"/>
    </source>
</evidence>